<feature type="compositionally biased region" description="Low complexity" evidence="1">
    <location>
        <begin position="107"/>
        <end position="124"/>
    </location>
</feature>
<proteinExistence type="predicted"/>
<protein>
    <recommendedName>
        <fullName evidence="4">Sequence orphan</fullName>
    </recommendedName>
</protein>
<gene>
    <name evidence="2" type="ORF">Sste5346_009320</name>
</gene>
<evidence type="ECO:0000256" key="1">
    <source>
        <dbReference type="SAM" id="MobiDB-lite"/>
    </source>
</evidence>
<name>A0ABR3YKU4_9PEZI</name>
<evidence type="ECO:0000313" key="3">
    <source>
        <dbReference type="Proteomes" id="UP001583186"/>
    </source>
</evidence>
<feature type="region of interest" description="Disordered" evidence="1">
    <location>
        <begin position="1"/>
        <end position="124"/>
    </location>
</feature>
<sequence>MAPTATAPVLAPAVSIDRSPTSLPEPISTPSPAVSSTSSTSSEASFSSSSGSDSLRQPSSSSPSTTTSSSSSLPPSSNPTPSRPQLPTPSLPHASIPPSPFSKRASADSSSFTTTSTTASLTTATSTAASTANLQYNTKHLGLRLAADAVSGFTAASIVAPLIAIIDRSIMENASGANTLAGSLRSSFATLFRHPQQILLGKPFALICLLYGGTYFTANAVDTAASTAHNRPASHVTAGAAKFAASSATNIGVCIYKDQVFVRMFGPPGVVPRPVPLPSYLLFALRDCMTIFASFNIPPRLGPFLNEKFGLGDCSGATKNAFLKAVSGQTMAQFAAPALTQFLSTPVHLLGLDLYNRAWQASGQAGTAGNPATWADRFAAVRKNWLVSSVARIGRIVPAFGVGGVVNMKMRKSFMTRLE</sequence>
<accession>A0ABR3YKU4</accession>
<dbReference type="InterPro" id="IPR038781">
    <property type="entry name" value="C365.16-ike"/>
</dbReference>
<comment type="caution">
    <text evidence="2">The sequence shown here is derived from an EMBL/GenBank/DDBJ whole genome shotgun (WGS) entry which is preliminary data.</text>
</comment>
<feature type="compositionally biased region" description="Pro residues" evidence="1">
    <location>
        <begin position="76"/>
        <end position="100"/>
    </location>
</feature>
<feature type="compositionally biased region" description="Low complexity" evidence="1">
    <location>
        <begin position="26"/>
        <end position="75"/>
    </location>
</feature>
<evidence type="ECO:0000313" key="2">
    <source>
        <dbReference type="EMBL" id="KAL1888842.1"/>
    </source>
</evidence>
<evidence type="ECO:0008006" key="4">
    <source>
        <dbReference type="Google" id="ProtNLM"/>
    </source>
</evidence>
<keyword evidence="3" id="KW-1185">Reference proteome</keyword>
<dbReference type="PANTHER" id="PTHR37845">
    <property type="entry name" value="SEQUENCE ORPHAN"/>
    <property type="match status" value="1"/>
</dbReference>
<dbReference type="PANTHER" id="PTHR37845:SF1">
    <property type="entry name" value="SEQUENCE ORPHAN"/>
    <property type="match status" value="1"/>
</dbReference>
<dbReference type="EMBL" id="JAWCUI010000084">
    <property type="protein sequence ID" value="KAL1888842.1"/>
    <property type="molecule type" value="Genomic_DNA"/>
</dbReference>
<organism evidence="2 3">
    <name type="scientific">Sporothrix stenoceras</name>
    <dbReference type="NCBI Taxonomy" id="5173"/>
    <lineage>
        <taxon>Eukaryota</taxon>
        <taxon>Fungi</taxon>
        <taxon>Dikarya</taxon>
        <taxon>Ascomycota</taxon>
        <taxon>Pezizomycotina</taxon>
        <taxon>Sordariomycetes</taxon>
        <taxon>Sordariomycetidae</taxon>
        <taxon>Ophiostomatales</taxon>
        <taxon>Ophiostomataceae</taxon>
        <taxon>Sporothrix</taxon>
    </lineage>
</organism>
<feature type="compositionally biased region" description="Low complexity" evidence="1">
    <location>
        <begin position="1"/>
        <end position="14"/>
    </location>
</feature>
<reference evidence="2 3" key="1">
    <citation type="journal article" date="2024" name="IMA Fungus">
        <title>IMA Genome - F19 : A genome assembly and annotation guide to empower mycologists, including annotated draft genome sequences of Ceratocystis pirilliformis, Diaporthe australafricana, Fusarium ophioides, Paecilomyces lecythidis, and Sporothrix stenoceras.</title>
        <authorList>
            <person name="Aylward J."/>
            <person name="Wilson A.M."/>
            <person name="Visagie C.M."/>
            <person name="Spraker J."/>
            <person name="Barnes I."/>
            <person name="Buitendag C."/>
            <person name="Ceriani C."/>
            <person name="Del Mar Angel L."/>
            <person name="du Plessis D."/>
            <person name="Fuchs T."/>
            <person name="Gasser K."/>
            <person name="Kramer D."/>
            <person name="Li W."/>
            <person name="Munsamy K."/>
            <person name="Piso A."/>
            <person name="Price J.L."/>
            <person name="Sonnekus B."/>
            <person name="Thomas C."/>
            <person name="van der Nest A."/>
            <person name="van Dijk A."/>
            <person name="van Heerden A."/>
            <person name="van Vuuren N."/>
            <person name="Yilmaz N."/>
            <person name="Duong T.A."/>
            <person name="van der Merwe N.A."/>
            <person name="Wingfield M.J."/>
            <person name="Wingfield B.D."/>
        </authorList>
    </citation>
    <scope>NUCLEOTIDE SEQUENCE [LARGE SCALE GENOMIC DNA]</scope>
    <source>
        <strain evidence="2 3">CMW 5346</strain>
    </source>
</reference>
<dbReference type="Proteomes" id="UP001583186">
    <property type="component" value="Unassembled WGS sequence"/>
</dbReference>